<accession>A0A098DR00</accession>
<proteinExistence type="predicted"/>
<organism evidence="1 3">
    <name type="scientific">Gibberella zeae (strain ATCC MYA-4620 / CBS 123657 / FGSC 9075 / NRRL 31084 / PH-1)</name>
    <name type="common">Wheat head blight fungus</name>
    <name type="synonym">Fusarium graminearum</name>
    <dbReference type="NCBI Taxonomy" id="229533"/>
    <lineage>
        <taxon>Eukaryota</taxon>
        <taxon>Fungi</taxon>
        <taxon>Dikarya</taxon>
        <taxon>Ascomycota</taxon>
        <taxon>Pezizomycotina</taxon>
        <taxon>Sordariomycetes</taxon>
        <taxon>Hypocreomycetidae</taxon>
        <taxon>Hypocreales</taxon>
        <taxon>Nectriaceae</taxon>
        <taxon>Fusarium</taxon>
    </lineage>
</organism>
<keyword evidence="3" id="KW-1185">Reference proteome</keyword>
<protein>
    <submittedName>
        <fullName evidence="1">Chromosome 4, complete genome</fullName>
    </submittedName>
</protein>
<dbReference type="KEGG" id="fgr:FGSG_13095"/>
<evidence type="ECO:0000313" key="2">
    <source>
        <dbReference type="EnsemblFungi" id="CEF83779"/>
    </source>
</evidence>
<dbReference type="RefSeq" id="XP_011326947.1">
    <property type="nucleotide sequence ID" value="XM_011328645.1"/>
</dbReference>
<dbReference type="AlphaFoldDB" id="I1S8B7"/>
<dbReference type="InParanoid" id="I1S8B7"/>
<evidence type="ECO:0000313" key="3">
    <source>
        <dbReference type="Proteomes" id="UP000070720"/>
    </source>
</evidence>
<name>I1S8B7_GIBZE</name>
<sequence>MFPCPTSAGWVNATARAVANQPMSSVSGINRPAQVSLRPWDFDLGNPGTGSTQYLVFGSSAGEASVNVKSRMPTDRENWLTTSCPLSPACLFMYVHTALSGSDNRLHRGDTFFSNVALLLL</sequence>
<reference evidence="2 3" key="1">
    <citation type="journal article" date="2007" name="Science">
        <title>The Fusarium graminearum genome reveals a link between localized polymorphism and pathogen specialization.</title>
        <authorList>
            <person name="Cuomo C.A."/>
            <person name="Gueldener U."/>
            <person name="Xu J.-R."/>
            <person name="Trail F."/>
            <person name="Turgeon B.G."/>
            <person name="Di Pietro A."/>
            <person name="Walton J.D."/>
            <person name="Ma L.-J."/>
            <person name="Baker S.E."/>
            <person name="Rep M."/>
            <person name="Adam G."/>
            <person name="Antoniw J."/>
            <person name="Baldwin T."/>
            <person name="Calvo S.E."/>
            <person name="Chang Y.-L."/>
            <person name="DeCaprio D."/>
            <person name="Gale L.R."/>
            <person name="Gnerre S."/>
            <person name="Goswami R.S."/>
            <person name="Hammond-Kosack K."/>
            <person name="Harris L.J."/>
            <person name="Hilburn K."/>
            <person name="Kennell J.C."/>
            <person name="Kroken S."/>
            <person name="Magnuson J.K."/>
            <person name="Mannhaupt G."/>
            <person name="Mauceli E.W."/>
            <person name="Mewes H.-W."/>
            <person name="Mitterbauer R."/>
            <person name="Muehlbauer G."/>
            <person name="Muensterkoetter M."/>
            <person name="Nelson D."/>
            <person name="O'Donnell K."/>
            <person name="Ouellet T."/>
            <person name="Qi W."/>
            <person name="Quesneville H."/>
            <person name="Roncero M.I.G."/>
            <person name="Seong K.-Y."/>
            <person name="Tetko I.V."/>
            <person name="Urban M."/>
            <person name="Waalwijk C."/>
            <person name="Ward T.J."/>
            <person name="Yao J."/>
            <person name="Birren B.W."/>
            <person name="Kistler H.C."/>
        </authorList>
    </citation>
    <scope>NUCLEOTIDE SEQUENCE [LARGE SCALE GENOMIC DNA]</scope>
    <source>
        <strain evidence="3">ATCC MYA-4620 / CBS 123657 / FGSC 9075 / NRRL 31084 / PH-1</strain>
        <strain evidence="2">PH-1 / ATCC MYA-4620 / FGSC 9075 / NRRL 31084</strain>
    </source>
</reference>
<reference evidence="1 3" key="3">
    <citation type="journal article" date="2015" name="BMC Genomics">
        <title>The completed genome sequence of the pathogenic ascomycete fungus Fusarium graminearum.</title>
        <authorList>
            <person name="King R."/>
            <person name="Urban M."/>
            <person name="Hammond-Kosack M.C."/>
            <person name="Hassani-Pak K."/>
            <person name="Hammond-Kosack K.E."/>
        </authorList>
    </citation>
    <scope>NUCLEOTIDE SEQUENCE [LARGE SCALE GENOMIC DNA]</scope>
    <source>
        <strain evidence="3">ATCC MYA-4620 / CBS 123657 / FGSC 9075 / NRRL 31084 / PH-1</strain>
        <strain evidence="1">PH-1</strain>
    </source>
</reference>
<dbReference type="EMBL" id="HG970335">
    <property type="protein sequence ID" value="CEF83779.1"/>
    <property type="molecule type" value="Genomic_DNA"/>
</dbReference>
<dbReference type="VEuPathDB" id="FungiDB:FGRAMPH1_01G24261"/>
<gene>
    <name evidence="1" type="ORF">FGRAMPH1_01T24261</name>
</gene>
<evidence type="ECO:0000313" key="1">
    <source>
        <dbReference type="EMBL" id="CEF83779.1"/>
    </source>
</evidence>
<dbReference type="HOGENOM" id="CLU_2038300_0_0_1"/>
<accession>I1S8B7</accession>
<reference evidence="2" key="4">
    <citation type="submission" date="2017-01" db="UniProtKB">
        <authorList>
            <consortium name="EnsemblFungi"/>
        </authorList>
    </citation>
    <scope>IDENTIFICATION</scope>
    <source>
        <strain evidence="2">PH-1 / ATCC MYA-4620 / FGSC 9075 / NRRL 31084</strain>
    </source>
</reference>
<dbReference type="Proteomes" id="UP000070720">
    <property type="component" value="Chromosome 4"/>
</dbReference>
<dbReference type="EnsemblFungi" id="CEF83779">
    <property type="protein sequence ID" value="CEF83779"/>
    <property type="gene ID" value="FGRRES_13095"/>
</dbReference>
<reference evidence="2 3" key="2">
    <citation type="journal article" date="2010" name="Nature">
        <title>Comparative genomics reveals mobile pathogenicity chromosomes in Fusarium.</title>
        <authorList>
            <person name="Ma L.J."/>
            <person name="van der Does H.C."/>
            <person name="Borkovich K.A."/>
            <person name="Coleman J.J."/>
            <person name="Daboussi M.J."/>
            <person name="Di Pietro A."/>
            <person name="Dufresne M."/>
            <person name="Freitag M."/>
            <person name="Grabherr M."/>
            <person name="Henrissat B."/>
            <person name="Houterman P.M."/>
            <person name="Kang S."/>
            <person name="Shim W.B."/>
            <person name="Woloshuk C."/>
            <person name="Xie X."/>
            <person name="Xu J.R."/>
            <person name="Antoniw J."/>
            <person name="Baker S.E."/>
            <person name="Bluhm B.H."/>
            <person name="Breakspear A."/>
            <person name="Brown D.W."/>
            <person name="Butchko R.A."/>
            <person name="Chapman S."/>
            <person name="Coulson R."/>
            <person name="Coutinho P.M."/>
            <person name="Danchin E.G."/>
            <person name="Diener A."/>
            <person name="Gale L.R."/>
            <person name="Gardiner D.M."/>
            <person name="Goff S."/>
            <person name="Hammond-Kosack K.E."/>
            <person name="Hilburn K."/>
            <person name="Hua-Van A."/>
            <person name="Jonkers W."/>
            <person name="Kazan K."/>
            <person name="Kodira C.D."/>
            <person name="Koehrsen M."/>
            <person name="Kumar L."/>
            <person name="Lee Y.H."/>
            <person name="Li L."/>
            <person name="Manners J.M."/>
            <person name="Miranda-Saavedra D."/>
            <person name="Mukherjee M."/>
            <person name="Park G."/>
            <person name="Park J."/>
            <person name="Park S.Y."/>
            <person name="Proctor R.H."/>
            <person name="Regev A."/>
            <person name="Ruiz-Roldan M.C."/>
            <person name="Sain D."/>
            <person name="Sakthikumar S."/>
            <person name="Sykes S."/>
            <person name="Schwartz D.C."/>
            <person name="Turgeon B.G."/>
            <person name="Wapinski I."/>
            <person name="Yoder O."/>
            <person name="Young S."/>
            <person name="Zeng Q."/>
            <person name="Zhou S."/>
            <person name="Galagan J."/>
            <person name="Cuomo C.A."/>
            <person name="Kistler H.C."/>
            <person name="Rep M."/>
        </authorList>
    </citation>
    <scope>GENOME REANNOTATION</scope>
    <source>
        <strain evidence="3">ATCC MYA-4620 / CBS 123657 / FGSC 9075 / NRRL 31084 / PH-1</strain>
        <strain evidence="2">PH-1 / ATCC MYA-4620 / FGSC 9075 / NRRL 31084</strain>
    </source>
</reference>